<keyword evidence="2" id="KW-0614">Plasmid</keyword>
<feature type="transmembrane region" description="Helical" evidence="1">
    <location>
        <begin position="15"/>
        <end position="35"/>
    </location>
</feature>
<accession>A0A375IKA5</accession>
<evidence type="ECO:0000256" key="1">
    <source>
        <dbReference type="SAM" id="Phobius"/>
    </source>
</evidence>
<name>A0A375IKA5_9BURK</name>
<feature type="transmembrane region" description="Helical" evidence="1">
    <location>
        <begin position="173"/>
        <end position="192"/>
    </location>
</feature>
<reference evidence="2 3" key="1">
    <citation type="submission" date="2018-01" db="EMBL/GenBank/DDBJ databases">
        <authorList>
            <person name="Gaut B.S."/>
            <person name="Morton B.R."/>
            <person name="Clegg M.T."/>
            <person name="Duvall M.R."/>
        </authorList>
    </citation>
    <scope>NUCLEOTIDE SEQUENCE [LARGE SCALE GENOMIC DNA]</scope>
    <source>
        <strain evidence="2">Cupriavidus taiwanensis LMG 19425</strain>
        <plasmid evidence="3">Plasmid ii</plasmid>
    </source>
</reference>
<protein>
    <submittedName>
        <fullName evidence="2">Uncharacterized protein</fullName>
    </submittedName>
</protein>
<organism evidence="2 3">
    <name type="scientific">Cupriavidus taiwanensis</name>
    <dbReference type="NCBI Taxonomy" id="164546"/>
    <lineage>
        <taxon>Bacteria</taxon>
        <taxon>Pseudomonadati</taxon>
        <taxon>Pseudomonadota</taxon>
        <taxon>Betaproteobacteria</taxon>
        <taxon>Burkholderiales</taxon>
        <taxon>Burkholderiaceae</taxon>
        <taxon>Cupriavidus</taxon>
    </lineage>
</organism>
<feature type="transmembrane region" description="Helical" evidence="1">
    <location>
        <begin position="41"/>
        <end position="59"/>
    </location>
</feature>
<gene>
    <name evidence="2" type="ORF">CT19425_MP20228</name>
</gene>
<feature type="transmembrane region" description="Helical" evidence="1">
    <location>
        <begin position="66"/>
        <end position="82"/>
    </location>
</feature>
<dbReference type="AlphaFoldDB" id="A0A375IKA5"/>
<evidence type="ECO:0000313" key="3">
    <source>
        <dbReference type="Proteomes" id="UP000255505"/>
    </source>
</evidence>
<dbReference type="Proteomes" id="UP000255505">
    <property type="component" value="Plasmid II"/>
</dbReference>
<proteinExistence type="predicted"/>
<sequence>MPARDCAAPWWRRHAWIGAVAAFVAYESALHFAAHRPGAEVAALGLGAAPFLLIGLVACRRLAGPLPAWLALLAACAALWFWRAPLAGHFGWTYYLQHAGANAALGAMFALSLRRGRTPLCTQIATAIHGRLSAAHARYTVRVTQAWTLFFAAMVGVSTLLFVLAPVAAWSSFANLATPLLIALMFAAEALYRRIAFPRMRHRGLLDAVHGYRALRTARAGRRGLPR</sequence>
<keyword evidence="1" id="KW-0812">Transmembrane</keyword>
<feature type="transmembrane region" description="Helical" evidence="1">
    <location>
        <begin position="94"/>
        <end position="113"/>
    </location>
</feature>
<dbReference type="EMBL" id="LT991977">
    <property type="protein sequence ID" value="SPK74518.1"/>
    <property type="molecule type" value="Genomic_DNA"/>
</dbReference>
<keyword evidence="1" id="KW-1133">Transmembrane helix</keyword>
<feature type="transmembrane region" description="Helical" evidence="1">
    <location>
        <begin position="146"/>
        <end position="167"/>
    </location>
</feature>
<geneLocation type="plasmid" evidence="2">
    <name>II</name>
</geneLocation>
<evidence type="ECO:0000313" key="2">
    <source>
        <dbReference type="EMBL" id="SPK74518.1"/>
    </source>
</evidence>
<keyword evidence="1" id="KW-0472">Membrane</keyword>